<reference evidence="1" key="1">
    <citation type="journal article" date="2020" name="mSystems">
        <title>Genome- and Community-Level Interaction Insights into Carbon Utilization and Element Cycling Functions of Hydrothermarchaeota in Hydrothermal Sediment.</title>
        <authorList>
            <person name="Zhou Z."/>
            <person name="Liu Y."/>
            <person name="Xu W."/>
            <person name="Pan J."/>
            <person name="Luo Z.H."/>
            <person name="Li M."/>
        </authorList>
    </citation>
    <scope>NUCLEOTIDE SEQUENCE [LARGE SCALE GENOMIC DNA]</scope>
    <source>
        <strain evidence="1">SpSt-1116</strain>
    </source>
</reference>
<comment type="caution">
    <text evidence="1">The sequence shown here is derived from an EMBL/GenBank/DDBJ whole genome shotgun (WGS) entry which is preliminary data.</text>
</comment>
<dbReference type="Gene3D" id="3.20.20.100">
    <property type="entry name" value="NADP-dependent oxidoreductase domain"/>
    <property type="match status" value="1"/>
</dbReference>
<proteinExistence type="predicted"/>
<protein>
    <submittedName>
        <fullName evidence="1">Aldo/keto reductase</fullName>
    </submittedName>
</protein>
<dbReference type="AlphaFoldDB" id="A0A7J3ZJQ1"/>
<dbReference type="InterPro" id="IPR036812">
    <property type="entry name" value="NAD(P)_OxRdtase_dom_sf"/>
</dbReference>
<accession>A0A7J3ZJQ1</accession>
<evidence type="ECO:0000313" key="1">
    <source>
        <dbReference type="EMBL" id="HHQ80341.1"/>
    </source>
</evidence>
<name>A0A7J3ZJQ1_9CREN</name>
<gene>
    <name evidence="1" type="ORF">ENM78_02610</name>
</gene>
<organism evidence="1">
    <name type="scientific">Fervidicoccus fontis</name>
    <dbReference type="NCBI Taxonomy" id="683846"/>
    <lineage>
        <taxon>Archaea</taxon>
        <taxon>Thermoproteota</taxon>
        <taxon>Thermoprotei</taxon>
        <taxon>Fervidicoccales</taxon>
        <taxon>Fervidicoccaceae</taxon>
        <taxon>Fervidicoccus</taxon>
    </lineage>
</organism>
<dbReference type="SUPFAM" id="SSF51430">
    <property type="entry name" value="NAD(P)-linked oxidoreductase"/>
    <property type="match status" value="1"/>
</dbReference>
<dbReference type="EMBL" id="DRZC01000033">
    <property type="protein sequence ID" value="HHQ80341.1"/>
    <property type="molecule type" value="Genomic_DNA"/>
</dbReference>
<sequence>MVKSGLKVSVIVVVTRHVGSSCGGHEIQEALDKQARTSIGRAFEPGVTLLDTVEVYGRELSESILGEVLGTRGGCGHVGRSGLELVEEVVKAAISKLAQHEIRRLDSASGRYRTAWELEHKVPKFFRLLPAFAQGTITTRRVEPFKPWYMLY</sequence>